<keyword evidence="1" id="KW-0732">Signal</keyword>
<gene>
    <name evidence="2" type="ORF">AL544_007300</name>
</gene>
<dbReference type="RefSeq" id="WP_001176014.1">
    <property type="nucleotide sequence ID" value="NZ_CAWMSS010000001.1"/>
</dbReference>
<name>A0A2J9UWI8_VIBMI</name>
<dbReference type="EMBL" id="LOSJ02000002">
    <property type="protein sequence ID" value="PNM55888.1"/>
    <property type="molecule type" value="Genomic_DNA"/>
</dbReference>
<evidence type="ECO:0000256" key="1">
    <source>
        <dbReference type="SAM" id="SignalP"/>
    </source>
</evidence>
<dbReference type="Proteomes" id="UP000053748">
    <property type="component" value="Unassembled WGS sequence"/>
</dbReference>
<dbReference type="AlphaFoldDB" id="A0A2J9UWI8"/>
<sequence>MQLILFSKILVMAFFYLAFPCESLAHSQSPIKVKDISLYSQYKTKIDIGNESDEFALFDIELNGAIIETDFKVGPNKTRAYHINIKDITPNSVNLNKVCSISKPDGVYAIRTRICTEIKIIYPKDRINALKDVDL</sequence>
<proteinExistence type="predicted"/>
<reference evidence="2" key="1">
    <citation type="submission" date="2017-12" db="EMBL/GenBank/DDBJ databases">
        <title>FDA dAtabase for Regulatory Grade micrObial Sequences (FDA-ARGOS): Supporting development and validation of Infectious Disease Dx tests.</title>
        <authorList>
            <person name="Hoffmann M."/>
            <person name="Allard M."/>
            <person name="Evans P."/>
            <person name="Brown E."/>
            <person name="Tallon L.J."/>
            <person name="Sadzewicz L."/>
            <person name="Sengamalay N."/>
            <person name="Ott S."/>
            <person name="Godinez A."/>
            <person name="Nagaraj S."/>
            <person name="Vavikolanu K."/>
            <person name="Aluvathingal J."/>
            <person name="Nadendla S."/>
            <person name="Hobson J."/>
            <person name="Sichtig H."/>
        </authorList>
    </citation>
    <scope>NUCLEOTIDE SEQUENCE [LARGE SCALE GENOMIC DNA]</scope>
    <source>
        <strain evidence="2">FDAARGOS_113</strain>
    </source>
</reference>
<feature type="signal peptide" evidence="1">
    <location>
        <begin position="1"/>
        <end position="25"/>
    </location>
</feature>
<dbReference type="OrthoDB" id="9964869at2"/>
<feature type="chain" id="PRO_5014340139" evidence="1">
    <location>
        <begin position="26"/>
        <end position="135"/>
    </location>
</feature>
<comment type="caution">
    <text evidence="2">The sequence shown here is derived from an EMBL/GenBank/DDBJ whole genome shotgun (WGS) entry which is preliminary data.</text>
</comment>
<accession>A0A2J9UWI8</accession>
<keyword evidence="3" id="KW-1185">Reference proteome</keyword>
<organism evidence="2 3">
    <name type="scientific">Vibrio mimicus</name>
    <dbReference type="NCBI Taxonomy" id="674"/>
    <lineage>
        <taxon>Bacteria</taxon>
        <taxon>Pseudomonadati</taxon>
        <taxon>Pseudomonadota</taxon>
        <taxon>Gammaproteobacteria</taxon>
        <taxon>Vibrionales</taxon>
        <taxon>Vibrionaceae</taxon>
        <taxon>Vibrio</taxon>
    </lineage>
</organism>
<evidence type="ECO:0000313" key="3">
    <source>
        <dbReference type="Proteomes" id="UP000053748"/>
    </source>
</evidence>
<evidence type="ECO:0000313" key="2">
    <source>
        <dbReference type="EMBL" id="PNM55888.1"/>
    </source>
</evidence>
<protein>
    <submittedName>
        <fullName evidence="2">Uncharacterized protein</fullName>
    </submittedName>
</protein>